<name>A0A1V0URJ9_9BACL</name>
<evidence type="ECO:0000313" key="1">
    <source>
        <dbReference type="EMBL" id="ARF67588.1"/>
    </source>
</evidence>
<evidence type="ECO:0000313" key="2">
    <source>
        <dbReference type="Proteomes" id="UP000192727"/>
    </source>
</evidence>
<dbReference type="EMBL" id="CP020557">
    <property type="protein sequence ID" value="ARF67588.1"/>
    <property type="molecule type" value="Genomic_DNA"/>
</dbReference>
<proteinExistence type="predicted"/>
<dbReference type="RefSeq" id="WP_083039274.1">
    <property type="nucleotide sequence ID" value="NZ_CP020557.1"/>
</dbReference>
<sequence length="64" mass="7277">MEIGEAYEAGSELTQHLEVNGRKFYYNPRDITIDEEVLSMVKSVNGPDSTYVVYRDESVGVVIY</sequence>
<dbReference type="Proteomes" id="UP000192727">
    <property type="component" value="Chromosome"/>
</dbReference>
<reference evidence="1 2" key="1">
    <citation type="submission" date="2017-03" db="EMBL/GenBank/DDBJ databases">
        <title>Paenibacillus larvae genome sequencing.</title>
        <authorList>
            <person name="Dingman D.W."/>
        </authorList>
    </citation>
    <scope>NUCLEOTIDE SEQUENCE [LARGE SCALE GENOMIC DNA]</scope>
    <source>
        <strain evidence="1 2">SAG 10367</strain>
    </source>
</reference>
<dbReference type="AlphaFoldDB" id="A0A1V0URJ9"/>
<gene>
    <name evidence="1" type="ORF">B7C51_06760</name>
</gene>
<protein>
    <submittedName>
        <fullName evidence="1">Uncharacterized protein</fullName>
    </submittedName>
</protein>
<accession>A0A1V0URJ9</accession>
<organism evidence="1 2">
    <name type="scientific">Paenibacillus larvae subsp. pulvifaciens</name>
    <dbReference type="NCBI Taxonomy" id="1477"/>
    <lineage>
        <taxon>Bacteria</taxon>
        <taxon>Bacillati</taxon>
        <taxon>Bacillota</taxon>
        <taxon>Bacilli</taxon>
        <taxon>Bacillales</taxon>
        <taxon>Paenibacillaceae</taxon>
        <taxon>Paenibacillus</taxon>
    </lineage>
</organism>